<comment type="caution">
    <text evidence="1">The sequence shown here is derived from an EMBL/GenBank/DDBJ whole genome shotgun (WGS) entry which is preliminary data.</text>
</comment>
<name>A0AA36IRB3_9DINO</name>
<gene>
    <name evidence="1" type="ORF">EVOR1521_LOCUS17262</name>
</gene>
<reference evidence="1" key="1">
    <citation type="submission" date="2023-08" db="EMBL/GenBank/DDBJ databases">
        <authorList>
            <person name="Chen Y."/>
            <person name="Shah S."/>
            <person name="Dougan E. K."/>
            <person name="Thang M."/>
            <person name="Chan C."/>
        </authorList>
    </citation>
    <scope>NUCLEOTIDE SEQUENCE</scope>
</reference>
<dbReference type="EMBL" id="CAUJNA010002253">
    <property type="protein sequence ID" value="CAJ1392071.1"/>
    <property type="molecule type" value="Genomic_DNA"/>
</dbReference>
<feature type="non-terminal residue" evidence="1">
    <location>
        <position position="207"/>
    </location>
</feature>
<dbReference type="Proteomes" id="UP001178507">
    <property type="component" value="Unassembled WGS sequence"/>
</dbReference>
<keyword evidence="2" id="KW-1185">Reference proteome</keyword>
<protein>
    <submittedName>
        <fullName evidence="1">Uncharacterized protein</fullName>
    </submittedName>
</protein>
<organism evidence="1 2">
    <name type="scientific">Effrenium voratum</name>
    <dbReference type="NCBI Taxonomy" id="2562239"/>
    <lineage>
        <taxon>Eukaryota</taxon>
        <taxon>Sar</taxon>
        <taxon>Alveolata</taxon>
        <taxon>Dinophyceae</taxon>
        <taxon>Suessiales</taxon>
        <taxon>Symbiodiniaceae</taxon>
        <taxon>Effrenium</taxon>
    </lineage>
</organism>
<accession>A0AA36IRB3</accession>
<proteinExistence type="predicted"/>
<evidence type="ECO:0000313" key="2">
    <source>
        <dbReference type="Proteomes" id="UP001178507"/>
    </source>
</evidence>
<dbReference type="AlphaFoldDB" id="A0AA36IRB3"/>
<evidence type="ECO:0000313" key="1">
    <source>
        <dbReference type="EMBL" id="CAJ1392071.1"/>
    </source>
</evidence>
<sequence>VCLCVCLCLFGWLFLFGCLFVCLFSGGGHKHAHLADAHQSGDGGQSQGASGLRGRVEGPGLCVRLASRQAESPGRVLVITEDLQLRHFGSFTENSFPGVIMLGELNKLLLQDSSSRVLSEVAARGGNQPQGAMLSAAVLVRVVQNRRKGTAPDRRTDFPELRQELHDAFSLITKVLRHRDAGSTDQAQAARMETAVRRWRDLLVRVY</sequence>